<dbReference type="InterPro" id="IPR022025">
    <property type="entry name" value="Amidoligase_2"/>
</dbReference>
<dbReference type="PANTHER" id="PTHR36847:SF1">
    <property type="entry name" value="AMIDOLIGASE ENZYME"/>
    <property type="match status" value="1"/>
</dbReference>
<evidence type="ECO:0000313" key="2">
    <source>
        <dbReference type="Proteomes" id="UP000624404"/>
    </source>
</evidence>
<evidence type="ECO:0000313" key="1">
    <source>
        <dbReference type="EMBL" id="CAD6447426.1"/>
    </source>
</evidence>
<dbReference type="Pfam" id="PF12224">
    <property type="entry name" value="Amidoligase_2"/>
    <property type="match status" value="1"/>
</dbReference>
<proteinExistence type="predicted"/>
<comment type="caution">
    <text evidence="1">The sequence shown here is derived from an EMBL/GenBank/DDBJ whole genome shotgun (WGS) entry which is preliminary data.</text>
</comment>
<name>A0A8H2W0F6_9HELO</name>
<gene>
    <name evidence="1" type="ORF">SCLTRI_LOCUS7217</name>
</gene>
<protein>
    <submittedName>
        <fullName evidence="1">C1e9adc6-5ed4-49c4-bd1f-30767350b634-CDS</fullName>
    </submittedName>
</protein>
<reference evidence="1" key="1">
    <citation type="submission" date="2020-10" db="EMBL/GenBank/DDBJ databases">
        <authorList>
            <person name="Kusch S."/>
        </authorList>
    </citation>
    <scope>NUCLEOTIDE SEQUENCE</scope>
    <source>
        <strain evidence="1">SwB9</strain>
    </source>
</reference>
<dbReference type="OrthoDB" id="412402at2759"/>
<dbReference type="AlphaFoldDB" id="A0A8H2W0F6"/>
<organism evidence="1 2">
    <name type="scientific">Sclerotinia trifoliorum</name>
    <dbReference type="NCBI Taxonomy" id="28548"/>
    <lineage>
        <taxon>Eukaryota</taxon>
        <taxon>Fungi</taxon>
        <taxon>Dikarya</taxon>
        <taxon>Ascomycota</taxon>
        <taxon>Pezizomycotina</taxon>
        <taxon>Leotiomycetes</taxon>
        <taxon>Helotiales</taxon>
        <taxon>Sclerotiniaceae</taxon>
        <taxon>Sclerotinia</taxon>
    </lineage>
</organism>
<dbReference type="PANTHER" id="PTHR36847">
    <property type="entry name" value="AMIDOLIGASE ENZYME"/>
    <property type="match status" value="1"/>
</dbReference>
<dbReference type="Proteomes" id="UP000624404">
    <property type="component" value="Unassembled WGS sequence"/>
</dbReference>
<keyword evidence="2" id="KW-1185">Reference proteome</keyword>
<accession>A0A8H2W0F6</accession>
<dbReference type="EMBL" id="CAJHIA010000026">
    <property type="protein sequence ID" value="CAD6447426.1"/>
    <property type="molecule type" value="Genomic_DNA"/>
</dbReference>
<sequence>MTSTSSKRDPTTHMTEVNFGTRPEAKILDVSKLILSDTYPEAGSTGKSPRLTFGVELEMVICTLGDTCLNPIPGDRRKVYGVASALNSPLLEYDPVSAQFGEGTPTKMPREEISCRDKGRLCVYEDIVHRLSCAGFPAAHMEAPECRERGYTPWMADKWIVGTDSSINCPDETIYDYHKIELKSPVYYFSKGALEAVETVWEIIESTYKVVINDSMGLHVHVGNGVDAFDVPTLRNLWAILWSTEKWIETIHPPHRIDNAACLSFHYCSKLWFEIGSLSSDPEDEVLDWILKRAPPMVEAFLDTMKNADCAYNFTKLQKKYYEGSIMRTIEFRQHEATTDKERVTQWIRTCVGLVQASAATDPAKLDPYLRRLIQRKREEVHVGDILENLGLESAAYYRAQIPREKVPDESAFKKLLKKTKSFPRG</sequence>